<name>A0A1M5CWW0_9BACT</name>
<organism evidence="1 2">
    <name type="scientific">Flavisolibacter ginsengisoli DSM 18119</name>
    <dbReference type="NCBI Taxonomy" id="1121884"/>
    <lineage>
        <taxon>Bacteria</taxon>
        <taxon>Pseudomonadati</taxon>
        <taxon>Bacteroidota</taxon>
        <taxon>Chitinophagia</taxon>
        <taxon>Chitinophagales</taxon>
        <taxon>Chitinophagaceae</taxon>
        <taxon>Flavisolibacter</taxon>
    </lineage>
</organism>
<keyword evidence="2" id="KW-1185">Reference proteome</keyword>
<evidence type="ECO:0000313" key="2">
    <source>
        <dbReference type="Proteomes" id="UP000184048"/>
    </source>
</evidence>
<dbReference type="AlphaFoldDB" id="A0A1M5CWW0"/>
<proteinExistence type="predicted"/>
<dbReference type="OrthoDB" id="673259at2"/>
<dbReference type="EMBL" id="FQUU01000013">
    <property type="protein sequence ID" value="SHF59176.1"/>
    <property type="molecule type" value="Genomic_DNA"/>
</dbReference>
<accession>A0A1M5CWW0</accession>
<evidence type="ECO:0000313" key="1">
    <source>
        <dbReference type="EMBL" id="SHF59176.1"/>
    </source>
</evidence>
<dbReference type="STRING" id="1121884.SAMN02745131_03060"/>
<reference evidence="1 2" key="1">
    <citation type="submission" date="2016-11" db="EMBL/GenBank/DDBJ databases">
        <authorList>
            <person name="Jaros S."/>
            <person name="Januszkiewicz K."/>
            <person name="Wedrychowicz H."/>
        </authorList>
    </citation>
    <scope>NUCLEOTIDE SEQUENCE [LARGE SCALE GENOMIC DNA]</scope>
    <source>
        <strain evidence="1 2">DSM 18119</strain>
    </source>
</reference>
<dbReference type="RefSeq" id="WP_072836196.1">
    <property type="nucleotide sequence ID" value="NZ_FQUU01000013.1"/>
</dbReference>
<sequence>MKKIKTYEDLLQEEQRLLSQLKASELLIRDDIAGVKEGLKPIGKVMKTISKFTTRDKTGAFANFGLDFSVDLLVRRILLAKAGWLTKIVIPYVVKNYSSHFISEQQKAKLMQKISNILSKLRPKPDTAHTAESAR</sequence>
<dbReference type="Proteomes" id="UP000184048">
    <property type="component" value="Unassembled WGS sequence"/>
</dbReference>
<protein>
    <submittedName>
        <fullName evidence="1">Uncharacterized protein</fullName>
    </submittedName>
</protein>
<gene>
    <name evidence="1" type="ORF">SAMN02745131_03060</name>
</gene>